<sequence>MKVQKIIRSVVMGVLNGNPQDEPMHYGEVFGTWSHLLSNNGLIAGYQTYLNHTGDKDLKKLIEEAIQGMKNENQQIEELLKINGIGLPPAPPDRPLATLEDIPPGARFSDPEISASVSKDTAAALVSCSQLIGQCIREDIAMMYGQFHLAKAQFGAKMLKLNKEKAWLIPPPLHLNKTKEK</sequence>
<dbReference type="Pfam" id="PF11553">
    <property type="entry name" value="DUF3231"/>
    <property type="match status" value="1"/>
</dbReference>
<protein>
    <submittedName>
        <fullName evidence="1">DUF3231 family protein</fullName>
    </submittedName>
</protein>
<dbReference type="RefSeq" id="WP_148985641.1">
    <property type="nucleotide sequence ID" value="NZ_JBNILK010000004.1"/>
</dbReference>
<dbReference type="EMBL" id="VTEQ01000004">
    <property type="protein sequence ID" value="TYS53144.1"/>
    <property type="molecule type" value="Genomic_DNA"/>
</dbReference>
<dbReference type="AlphaFoldDB" id="A0A5D4RTT5"/>
<gene>
    <name evidence="1" type="ORF">FZC83_15755</name>
</gene>
<reference evidence="1 2" key="1">
    <citation type="submission" date="2019-08" db="EMBL/GenBank/DDBJ databases">
        <title>Bacillus genomes from the desert of Cuatro Cienegas, Coahuila.</title>
        <authorList>
            <person name="Olmedo-Alvarez G."/>
        </authorList>
    </citation>
    <scope>NUCLEOTIDE SEQUENCE [LARGE SCALE GENOMIC DNA]</scope>
    <source>
        <strain evidence="1 2">CH108_3D</strain>
    </source>
</reference>
<dbReference type="InterPro" id="IPR021617">
    <property type="entry name" value="DUF3231"/>
</dbReference>
<organism evidence="1 2">
    <name type="scientific">Rossellomorea marisflavi</name>
    <dbReference type="NCBI Taxonomy" id="189381"/>
    <lineage>
        <taxon>Bacteria</taxon>
        <taxon>Bacillati</taxon>
        <taxon>Bacillota</taxon>
        <taxon>Bacilli</taxon>
        <taxon>Bacillales</taxon>
        <taxon>Bacillaceae</taxon>
        <taxon>Rossellomorea</taxon>
    </lineage>
</organism>
<dbReference type="Gene3D" id="1.20.1260.10">
    <property type="match status" value="1"/>
</dbReference>
<evidence type="ECO:0000313" key="2">
    <source>
        <dbReference type="Proteomes" id="UP000322997"/>
    </source>
</evidence>
<proteinExistence type="predicted"/>
<dbReference type="InterPro" id="IPR012347">
    <property type="entry name" value="Ferritin-like"/>
</dbReference>
<evidence type="ECO:0000313" key="1">
    <source>
        <dbReference type="EMBL" id="TYS53144.1"/>
    </source>
</evidence>
<comment type="caution">
    <text evidence="1">The sequence shown here is derived from an EMBL/GenBank/DDBJ whole genome shotgun (WGS) entry which is preliminary data.</text>
</comment>
<name>A0A5D4RTT5_9BACI</name>
<accession>A0A5D4RTT5</accession>
<dbReference type="Proteomes" id="UP000322997">
    <property type="component" value="Unassembled WGS sequence"/>
</dbReference>